<dbReference type="InterPro" id="IPR018653">
    <property type="entry name" value="ScfR_C"/>
</dbReference>
<dbReference type="Proteomes" id="UP000078396">
    <property type="component" value="Unassembled WGS sequence"/>
</dbReference>
<accession>A0A178M0R2</accession>
<protein>
    <recommendedName>
        <fullName evidence="2">Short-chain fatty acyl coenzyme A regulators C-terminal domain-containing protein</fullName>
    </recommendedName>
</protein>
<feature type="domain" description="Short-chain fatty acyl coenzyme A regulators C-terminal" evidence="2">
    <location>
        <begin position="41"/>
        <end position="98"/>
    </location>
</feature>
<name>A0A178M0R2_MYCIR</name>
<dbReference type="EMBL" id="LWCS01000012">
    <property type="protein sequence ID" value="OAN40698.1"/>
    <property type="molecule type" value="Genomic_DNA"/>
</dbReference>
<proteinExistence type="predicted"/>
<feature type="region of interest" description="Disordered" evidence="1">
    <location>
        <begin position="20"/>
        <end position="39"/>
    </location>
</feature>
<organism evidence="3 4">
    <name type="scientific">Mycolicibacterium iranicum</name>
    <name type="common">Mycobacterium iranicum</name>
    <dbReference type="NCBI Taxonomy" id="912594"/>
    <lineage>
        <taxon>Bacteria</taxon>
        <taxon>Bacillati</taxon>
        <taxon>Actinomycetota</taxon>
        <taxon>Actinomycetes</taxon>
        <taxon>Mycobacteriales</taxon>
        <taxon>Mycobacteriaceae</taxon>
        <taxon>Mycolicibacterium</taxon>
    </lineage>
</organism>
<sequence length="103" mass="10682">MHAGCRSLFVRTDSAGNISKRQSAKAFRADHTAGPEPLPGPTKSFAIGLGCDLAHADRLIYSTGIDLADADAAVPIGAGCEVCERPACPQRACPYIGRLRGSG</sequence>
<feature type="domain" description="Short-chain fatty acyl coenzyme A regulators C-terminal" evidence="2">
    <location>
        <begin position="8"/>
        <end position="35"/>
    </location>
</feature>
<dbReference type="AlphaFoldDB" id="A0A178M0R2"/>
<comment type="caution">
    <text evidence="3">The sequence shown here is derived from an EMBL/GenBank/DDBJ whole genome shotgun (WGS) entry which is preliminary data.</text>
</comment>
<evidence type="ECO:0000256" key="1">
    <source>
        <dbReference type="SAM" id="MobiDB-lite"/>
    </source>
</evidence>
<evidence type="ECO:0000259" key="2">
    <source>
        <dbReference type="Pfam" id="PF09856"/>
    </source>
</evidence>
<dbReference type="Pfam" id="PF09856">
    <property type="entry name" value="ScfRs"/>
    <property type="match status" value="2"/>
</dbReference>
<evidence type="ECO:0000313" key="4">
    <source>
        <dbReference type="Proteomes" id="UP000078396"/>
    </source>
</evidence>
<reference evidence="3 4" key="1">
    <citation type="submission" date="2016-04" db="EMBL/GenBank/DDBJ databases">
        <title>Draft Genome Sequences of Staphylococcus capitis Strain H36, S. capitis Strain H65, S. cohnii Strain H62, S. hominis Strain H69, Mycobacterium iranicum Strain H39, Plantibacter sp. Strain H53, Pseudomonas oryzihabitans Strain H72, and Microbacterium sp. Strain H83, isolated from residential settings.</title>
        <authorList>
            <person name="Lymperopoulou D."/>
            <person name="Adams R.I."/>
            <person name="Lindow S."/>
            <person name="Coil D.A."/>
            <person name="Jospin G."/>
            <person name="Eisen J.A."/>
        </authorList>
    </citation>
    <scope>NUCLEOTIDE SEQUENCE [LARGE SCALE GENOMIC DNA]</scope>
    <source>
        <strain evidence="3 4">H39</strain>
    </source>
</reference>
<evidence type="ECO:0000313" key="3">
    <source>
        <dbReference type="EMBL" id="OAN40698.1"/>
    </source>
</evidence>
<gene>
    <name evidence="3" type="ORF">A4X20_14095</name>
</gene>